<evidence type="ECO:0000313" key="3">
    <source>
        <dbReference type="EMBL" id="KAK9797076.1"/>
    </source>
</evidence>
<dbReference type="Proteomes" id="UP001465755">
    <property type="component" value="Unassembled WGS sequence"/>
</dbReference>
<keyword evidence="4" id="KW-1185">Reference proteome</keyword>
<dbReference type="InterPro" id="IPR005069">
    <property type="entry name" value="Nucl-diP-sugar_transferase"/>
</dbReference>
<dbReference type="InterPro" id="IPR044290">
    <property type="entry name" value="RRA1/2/3"/>
</dbReference>
<feature type="domain" description="Nucleotide-diphospho-sugar transferase" evidence="2">
    <location>
        <begin position="125"/>
        <end position="346"/>
    </location>
</feature>
<keyword evidence="1" id="KW-1133">Transmembrane helix</keyword>
<dbReference type="AlphaFoldDB" id="A0AAW1NX16"/>
<accession>A0AAW1NX16</accession>
<comment type="caution">
    <text evidence="3">The sequence shown here is derived from an EMBL/GenBank/DDBJ whole genome shotgun (WGS) entry which is preliminary data.</text>
</comment>
<keyword evidence="1" id="KW-0812">Transmembrane</keyword>
<gene>
    <name evidence="3" type="ORF">WJX73_003224</name>
</gene>
<dbReference type="GO" id="GO:0080147">
    <property type="term" value="P:root hair cell development"/>
    <property type="evidence" value="ECO:0007669"/>
    <property type="project" value="InterPro"/>
</dbReference>
<evidence type="ECO:0000256" key="1">
    <source>
        <dbReference type="SAM" id="Phobius"/>
    </source>
</evidence>
<feature type="transmembrane region" description="Helical" evidence="1">
    <location>
        <begin position="23"/>
        <end position="46"/>
    </location>
</feature>
<dbReference type="Pfam" id="PF03407">
    <property type="entry name" value="Nucleotid_trans"/>
    <property type="match status" value="1"/>
</dbReference>
<name>A0AAW1NX16_9CHLO</name>
<dbReference type="EMBL" id="JALJOQ010000109">
    <property type="protein sequence ID" value="KAK9797076.1"/>
    <property type="molecule type" value="Genomic_DNA"/>
</dbReference>
<evidence type="ECO:0000259" key="2">
    <source>
        <dbReference type="Pfam" id="PF03407"/>
    </source>
</evidence>
<proteinExistence type="predicted"/>
<evidence type="ECO:0000313" key="4">
    <source>
        <dbReference type="Proteomes" id="UP001465755"/>
    </source>
</evidence>
<organism evidence="3 4">
    <name type="scientific">Symbiochloris irregularis</name>
    <dbReference type="NCBI Taxonomy" id="706552"/>
    <lineage>
        <taxon>Eukaryota</taxon>
        <taxon>Viridiplantae</taxon>
        <taxon>Chlorophyta</taxon>
        <taxon>core chlorophytes</taxon>
        <taxon>Trebouxiophyceae</taxon>
        <taxon>Trebouxiales</taxon>
        <taxon>Trebouxiaceae</taxon>
        <taxon>Symbiochloris</taxon>
    </lineage>
</organism>
<dbReference type="PANTHER" id="PTHR46581:SF3">
    <property type="entry name" value="ARABINOSYLTRANSFERASE RRA3"/>
    <property type="match status" value="1"/>
</dbReference>
<protein>
    <recommendedName>
        <fullName evidence="2">Nucleotide-diphospho-sugar transferase domain-containing protein</fullName>
    </recommendedName>
</protein>
<dbReference type="GO" id="GO:0016757">
    <property type="term" value="F:glycosyltransferase activity"/>
    <property type="evidence" value="ECO:0007669"/>
    <property type="project" value="InterPro"/>
</dbReference>
<reference evidence="3 4" key="1">
    <citation type="journal article" date="2024" name="Nat. Commun.">
        <title>Phylogenomics reveals the evolutionary origins of lichenization in chlorophyte algae.</title>
        <authorList>
            <person name="Puginier C."/>
            <person name="Libourel C."/>
            <person name="Otte J."/>
            <person name="Skaloud P."/>
            <person name="Haon M."/>
            <person name="Grisel S."/>
            <person name="Petersen M."/>
            <person name="Berrin J.G."/>
            <person name="Delaux P.M."/>
            <person name="Dal Grande F."/>
            <person name="Keller J."/>
        </authorList>
    </citation>
    <scope>NUCLEOTIDE SEQUENCE [LARGE SCALE GENOMIC DNA]</scope>
    <source>
        <strain evidence="3 4">SAG 2036</strain>
    </source>
</reference>
<sequence length="372" mass="41595">MPEASEDSQGKTKFQDARSRSRLLYLAIFCGVCTGFVAGQYTYLWLHRPAHRHSGGPGAVSLRSLAAADPRLSAALPNSPLREILQKVAPSVTGRPQEVLIAISNYNLVRGGHLPIWLEGVRKAKVTNYLVVAIDAELRDYLVDNNFNVYYRDTTIDKVHEGTGDNHAISALKFKIILEFLQLGWNVLLSDVDIVVTSNPFDHLYRDHDVEAMSDGFDDATAYGRVSGLDDASMGWARFAQGTEHLNLNSGCFYLVANSRTRSLMDRVASRLAVERAWDQSVFNQEIFYLAHGPYTAPNVTVRVMDINMFMNSKVLFKNVRHLPRGRQPKPVMVHINYHPDKLERMKAVVDYYLKGDAHALESFPGGSEPGS</sequence>
<keyword evidence="1" id="KW-0472">Membrane</keyword>
<dbReference type="PANTHER" id="PTHR46581">
    <property type="entry name" value="ARABINOSYLTRANSFERASE RRA3"/>
    <property type="match status" value="1"/>
</dbReference>